<organism evidence="1 2">
    <name type="scientific">Protopolystoma xenopodis</name>
    <dbReference type="NCBI Taxonomy" id="117903"/>
    <lineage>
        <taxon>Eukaryota</taxon>
        <taxon>Metazoa</taxon>
        <taxon>Spiralia</taxon>
        <taxon>Lophotrochozoa</taxon>
        <taxon>Platyhelminthes</taxon>
        <taxon>Monogenea</taxon>
        <taxon>Polyopisthocotylea</taxon>
        <taxon>Polystomatidea</taxon>
        <taxon>Polystomatidae</taxon>
        <taxon>Protopolystoma</taxon>
    </lineage>
</organism>
<proteinExistence type="predicted"/>
<comment type="caution">
    <text evidence="1">The sequence shown here is derived from an EMBL/GenBank/DDBJ whole genome shotgun (WGS) entry which is preliminary data.</text>
</comment>
<evidence type="ECO:0000313" key="1">
    <source>
        <dbReference type="EMBL" id="VEL14187.1"/>
    </source>
</evidence>
<evidence type="ECO:0000313" key="2">
    <source>
        <dbReference type="Proteomes" id="UP000784294"/>
    </source>
</evidence>
<keyword evidence="2" id="KW-1185">Reference proteome</keyword>
<reference evidence="1" key="1">
    <citation type="submission" date="2018-11" db="EMBL/GenBank/DDBJ databases">
        <authorList>
            <consortium name="Pathogen Informatics"/>
        </authorList>
    </citation>
    <scope>NUCLEOTIDE SEQUENCE</scope>
</reference>
<dbReference type="Proteomes" id="UP000784294">
    <property type="component" value="Unassembled WGS sequence"/>
</dbReference>
<feature type="non-terminal residue" evidence="1">
    <location>
        <position position="1"/>
    </location>
</feature>
<name>A0A3S5CEB0_9PLAT</name>
<dbReference type="AlphaFoldDB" id="A0A3S5CEB0"/>
<accession>A0A3S5CEB0</accession>
<sequence>GGNAENASYIVAVIADIGALDLGLVHGPILSLIVQVAVVVQAVVTVIEPGDTATSTVVAGQDMEPQPRDRLDHTRILLDPDRDHPHRPPLRDFISEIGAAVLTAASV</sequence>
<protein>
    <submittedName>
        <fullName evidence="1">Uncharacterized protein</fullName>
    </submittedName>
</protein>
<dbReference type="EMBL" id="CAAALY010020281">
    <property type="protein sequence ID" value="VEL14187.1"/>
    <property type="molecule type" value="Genomic_DNA"/>
</dbReference>
<gene>
    <name evidence="1" type="ORF">PXEA_LOCUS7627</name>
</gene>